<accession>A0A5B8HXX9</accession>
<dbReference type="InterPro" id="IPR014026">
    <property type="entry name" value="UDP-Glc/GDP-Man_DH_dimer"/>
</dbReference>
<proteinExistence type="inferred from homology"/>
<comment type="similarity">
    <text evidence="1">Belongs to the UDP-glucose/GDP-mannose dehydrogenase family.</text>
</comment>
<dbReference type="EMBL" id="MK250087">
    <property type="protein sequence ID" value="QDY52090.1"/>
    <property type="molecule type" value="Genomic_DNA"/>
</dbReference>
<gene>
    <name evidence="4" type="ORF">3_69</name>
</gene>
<reference evidence="4" key="1">
    <citation type="submission" date="2018-11" db="EMBL/GenBank/DDBJ databases">
        <title>A distinct lineage of giant viruses engineers rhodopsin photosystems in predatory marine eukaryotes.</title>
        <authorList>
            <person name="Needham D.M."/>
            <person name="Yoshizawa S."/>
            <person name="Hosaka T."/>
            <person name="Poirier C."/>
            <person name="Choi C.-J."/>
            <person name="Hehenberger E."/>
            <person name="Irwin N.A.T."/>
            <person name="Wilken S."/>
            <person name="Yung C.-M."/>
            <person name="Bachy C."/>
            <person name="Kurihara R."/>
            <person name="Nakajima Y."/>
            <person name="Kojima K."/>
            <person name="Kimura-Someya T."/>
            <person name="Leonard G."/>
            <person name="Malmstrom R.R."/>
            <person name="Mende D."/>
            <person name="Olson D.K."/>
            <person name="Sudo Y."/>
            <person name="Sudek S."/>
            <person name="Richards T.A."/>
            <person name="DeLong E.F."/>
            <person name="Keeling P.J."/>
            <person name="Santoro A.E."/>
            <person name="Shirouzu M."/>
            <person name="Iwasaki W."/>
            <person name="Worden A.Z."/>
        </authorList>
    </citation>
    <scope>NUCLEOTIDE SEQUENCE</scope>
</reference>
<sequence length="279" mass="31945">MKTGIIGFGFVGKATYQFDNSIIVYDINKELCIPKNITINDIYLCDIIFVCVPTPMNADGSVYLNIINDVINELKKNVNSNSSIIIRSTVPPGTCDNLDVFFMPEFLTEKNYLNDFVNNKNWIIGTPRIYNEIQINNIKNLIINSKIKGNIKYDLIKILNNKEAEMVKYFKNVFLSVKVSFCNEIFEYCKEKQIDYNNVIENVCLDERINKSHTSVPGPDGKYGFGGTCFPKDCSGLLYEFSKNNLESYIIKGAIERNNEKDRKEQDWKLSKGRAVVKN</sequence>
<dbReference type="Gene3D" id="3.40.50.720">
    <property type="entry name" value="NAD(P)-binding Rossmann-like Domain"/>
    <property type="match status" value="2"/>
</dbReference>
<dbReference type="GO" id="GO:0051287">
    <property type="term" value="F:NAD binding"/>
    <property type="evidence" value="ECO:0007669"/>
    <property type="project" value="InterPro"/>
</dbReference>
<protein>
    <submittedName>
        <fullName evidence="4">Uncharacterized protein</fullName>
    </submittedName>
</protein>
<dbReference type="InterPro" id="IPR008927">
    <property type="entry name" value="6-PGluconate_DH-like_C_sf"/>
</dbReference>
<dbReference type="GO" id="GO:0016616">
    <property type="term" value="F:oxidoreductase activity, acting on the CH-OH group of donors, NAD or NADP as acceptor"/>
    <property type="evidence" value="ECO:0007669"/>
    <property type="project" value="InterPro"/>
</dbReference>
<dbReference type="InterPro" id="IPR036291">
    <property type="entry name" value="NAD(P)-bd_dom_sf"/>
</dbReference>
<dbReference type="SUPFAM" id="SSF51735">
    <property type="entry name" value="NAD(P)-binding Rossmann-fold domains"/>
    <property type="match status" value="1"/>
</dbReference>
<dbReference type="Pfam" id="PF03721">
    <property type="entry name" value="UDPG_MGDP_dh_N"/>
    <property type="match status" value="1"/>
</dbReference>
<evidence type="ECO:0000256" key="1">
    <source>
        <dbReference type="ARBA" id="ARBA00006601"/>
    </source>
</evidence>
<organism evidence="4">
    <name type="scientific">Mimiviridae sp. ChoanoV1</name>
    <dbReference type="NCBI Taxonomy" id="2596887"/>
    <lineage>
        <taxon>Viruses</taxon>
        <taxon>Varidnaviria</taxon>
        <taxon>Bamfordvirae</taxon>
        <taxon>Nucleocytoviricota</taxon>
        <taxon>Megaviricetes</taxon>
        <taxon>Imitervirales</taxon>
        <taxon>Schizomimiviridae</taxon>
    </lineage>
</organism>
<evidence type="ECO:0000259" key="3">
    <source>
        <dbReference type="Pfam" id="PF03721"/>
    </source>
</evidence>
<feature type="domain" description="UDP-glucose/GDP-mannose dehydrogenase dimerisation" evidence="2">
    <location>
        <begin position="162"/>
        <end position="259"/>
    </location>
</feature>
<dbReference type="PANTHER" id="PTHR43750">
    <property type="entry name" value="UDP-GLUCOSE 6-DEHYDROGENASE TUAD"/>
    <property type="match status" value="1"/>
</dbReference>
<feature type="domain" description="UDP-glucose/GDP-mannose dehydrogenase N-terminal" evidence="3">
    <location>
        <begin position="42"/>
        <end position="127"/>
    </location>
</feature>
<dbReference type="Pfam" id="PF00984">
    <property type="entry name" value="UDPG_MGDP_dh"/>
    <property type="match status" value="1"/>
</dbReference>
<name>A0A5B8HXX9_9VIRU</name>
<evidence type="ECO:0000313" key="4">
    <source>
        <dbReference type="EMBL" id="QDY52090.1"/>
    </source>
</evidence>
<dbReference type="InterPro" id="IPR001732">
    <property type="entry name" value="UDP-Glc/GDP-Man_DH_N"/>
</dbReference>
<evidence type="ECO:0000259" key="2">
    <source>
        <dbReference type="Pfam" id="PF00984"/>
    </source>
</evidence>
<dbReference type="Gene3D" id="1.20.5.100">
    <property type="entry name" value="Cytochrome c1, transmembrane anchor, C-terminal"/>
    <property type="match status" value="1"/>
</dbReference>
<dbReference type="SUPFAM" id="SSF48179">
    <property type="entry name" value="6-phosphogluconate dehydrogenase C-terminal domain-like"/>
    <property type="match status" value="1"/>
</dbReference>
<dbReference type="PANTHER" id="PTHR43750:SF2">
    <property type="entry name" value="UDP-GLUCOSE 6-DEHYDROGENASE"/>
    <property type="match status" value="1"/>
</dbReference>